<dbReference type="InterPro" id="IPR016181">
    <property type="entry name" value="Acyl_CoA_acyltransferase"/>
</dbReference>
<dbReference type="PANTHER" id="PTHR43877">
    <property type="entry name" value="AMINOALKYLPHOSPHONATE N-ACETYLTRANSFERASE-RELATED-RELATED"/>
    <property type="match status" value="1"/>
</dbReference>
<gene>
    <name evidence="4" type="ORF">JY500_11285</name>
</gene>
<dbReference type="EMBL" id="CP071060">
    <property type="protein sequence ID" value="QSI75114.1"/>
    <property type="molecule type" value="Genomic_DNA"/>
</dbReference>
<evidence type="ECO:0000259" key="3">
    <source>
        <dbReference type="PROSITE" id="PS51186"/>
    </source>
</evidence>
<dbReference type="Gene3D" id="3.40.630.30">
    <property type="match status" value="1"/>
</dbReference>
<dbReference type="CDD" id="cd04301">
    <property type="entry name" value="NAT_SF"/>
    <property type="match status" value="1"/>
</dbReference>
<reference evidence="4 5" key="1">
    <citation type="submission" date="2021-02" db="EMBL/GenBank/DDBJ databases">
        <title>Niveibacterium changnyeongensis HC41.</title>
        <authorList>
            <person name="Kang M."/>
        </authorList>
    </citation>
    <scope>NUCLEOTIDE SEQUENCE [LARGE SCALE GENOMIC DNA]</scope>
    <source>
        <strain evidence="4 5">HC41</strain>
    </source>
</reference>
<dbReference type="InterPro" id="IPR000182">
    <property type="entry name" value="GNAT_dom"/>
</dbReference>
<dbReference type="PANTHER" id="PTHR43877:SF1">
    <property type="entry name" value="ACETYLTRANSFERASE"/>
    <property type="match status" value="1"/>
</dbReference>
<dbReference type="SUPFAM" id="SSF55729">
    <property type="entry name" value="Acyl-CoA N-acyltransferases (Nat)"/>
    <property type="match status" value="1"/>
</dbReference>
<dbReference type="PROSITE" id="PS51186">
    <property type="entry name" value="GNAT"/>
    <property type="match status" value="1"/>
</dbReference>
<evidence type="ECO:0000313" key="4">
    <source>
        <dbReference type="EMBL" id="QSI75114.1"/>
    </source>
</evidence>
<organism evidence="4 5">
    <name type="scientific">Niveibacterium microcysteis</name>
    <dbReference type="NCBI Taxonomy" id="2811415"/>
    <lineage>
        <taxon>Bacteria</taxon>
        <taxon>Pseudomonadati</taxon>
        <taxon>Pseudomonadota</taxon>
        <taxon>Betaproteobacteria</taxon>
        <taxon>Rhodocyclales</taxon>
        <taxon>Rhodocyclaceae</taxon>
        <taxon>Niveibacterium</taxon>
    </lineage>
</organism>
<accession>A0ABX7M022</accession>
<feature type="domain" description="N-acetyltransferase" evidence="3">
    <location>
        <begin position="6"/>
        <end position="144"/>
    </location>
</feature>
<proteinExistence type="predicted"/>
<protein>
    <submittedName>
        <fullName evidence="4">GNAT family N-acetyltransferase</fullName>
    </submittedName>
</protein>
<keyword evidence="2" id="KW-0012">Acyltransferase</keyword>
<keyword evidence="1" id="KW-0808">Transferase</keyword>
<dbReference type="RefSeq" id="WP_206252392.1">
    <property type="nucleotide sequence ID" value="NZ_CP071060.1"/>
</dbReference>
<sequence>MNERAFAVRRADWSSEQHLLRAVRTTVFVEEQHVPAEIEWDEMDPLCVHALAFDRAGAPIGTARLLPDGHIGRVAVLAQWRGGGVGLALMHWMIDAAREAGHAHVALNSQQSAAGFYERLGFQIDGDGFWEAGIPHVPMSLALAAR</sequence>
<dbReference type="Pfam" id="PF13673">
    <property type="entry name" value="Acetyltransf_10"/>
    <property type="match status" value="1"/>
</dbReference>
<dbReference type="Proteomes" id="UP000663570">
    <property type="component" value="Chromosome"/>
</dbReference>
<dbReference type="InterPro" id="IPR050832">
    <property type="entry name" value="Bact_Acetyltransf"/>
</dbReference>
<name>A0ABX7M022_9RHOO</name>
<evidence type="ECO:0000256" key="1">
    <source>
        <dbReference type="ARBA" id="ARBA00022679"/>
    </source>
</evidence>
<evidence type="ECO:0000313" key="5">
    <source>
        <dbReference type="Proteomes" id="UP000663570"/>
    </source>
</evidence>
<keyword evidence="5" id="KW-1185">Reference proteome</keyword>
<evidence type="ECO:0000256" key="2">
    <source>
        <dbReference type="ARBA" id="ARBA00023315"/>
    </source>
</evidence>